<protein>
    <recommendedName>
        <fullName evidence="1">CRAL-TRIO domain-containing protein</fullName>
    </recommendedName>
</protein>
<reference evidence="2" key="1">
    <citation type="submission" date="2007-03" db="EMBL/GenBank/DDBJ databases">
        <title>Annotation of Culex pipiens quinquefasciatus.</title>
        <authorList>
            <consortium name="The Broad Institute Genome Sequencing Platform"/>
            <person name="Atkinson P.W."/>
            <person name="Hemingway J."/>
            <person name="Christensen B.M."/>
            <person name="Higgs S."/>
            <person name="Kodira C."/>
            <person name="Hannick L."/>
            <person name="Megy K."/>
            <person name="O'Leary S."/>
            <person name="Pearson M."/>
            <person name="Haas B.J."/>
            <person name="Mauceli E."/>
            <person name="Wortman J.R."/>
            <person name="Lee N.H."/>
            <person name="Guigo R."/>
            <person name="Stanke M."/>
            <person name="Alvarado L."/>
            <person name="Amedeo P."/>
            <person name="Antoine C.H."/>
            <person name="Arensburger P."/>
            <person name="Bidwell S.L."/>
            <person name="Crawford M."/>
            <person name="Camaro F."/>
            <person name="Devon K."/>
            <person name="Engels R."/>
            <person name="Hammond M."/>
            <person name="Howarth C."/>
            <person name="Koehrsen M."/>
            <person name="Lawson D."/>
            <person name="Montgomery P."/>
            <person name="Nene V."/>
            <person name="Nusbaum C."/>
            <person name="Puiu D."/>
            <person name="Romero-Severson J."/>
            <person name="Severson D.W."/>
            <person name="Shumway M."/>
            <person name="Sisk P."/>
            <person name="Stolte C."/>
            <person name="Zeng Q."/>
            <person name="Eisenstadt E."/>
            <person name="Fraser-Liggett C."/>
            <person name="Strausberg R."/>
            <person name="Galagan J."/>
            <person name="Birren B."/>
            <person name="Collins F.H."/>
        </authorList>
    </citation>
    <scope>NUCLEOTIDE SEQUENCE [LARGE SCALE GENOMIC DNA]</scope>
    <source>
        <strain evidence="2">JHB</strain>
    </source>
</reference>
<name>B0W315_CULQU</name>
<gene>
    <name evidence="3" type="primary">6032514</name>
    <name evidence="2" type="ORF">CpipJ_CPIJ001321</name>
</gene>
<evidence type="ECO:0000313" key="2">
    <source>
        <dbReference type="EMBL" id="EDS30723.1"/>
    </source>
</evidence>
<dbReference type="Proteomes" id="UP000002320">
    <property type="component" value="Unassembled WGS sequence"/>
</dbReference>
<sequence length="312" mass="35592">MALKFDPDFGKLPYIELECGHRIRCYGRLTEDQLAQRGESREKVQQQLEVVYERSMRAGFNLRPCETLVLSALRFYEYDGQKAAEVLVATQGIMRRLEINKTAEQLRHVFEEGLVWLAPVREDSGAAAIIVHHGKQWNTAKVSFKDLWAAVYLTVQVVLNDETVHFTSLALILDYDGISMTQTSKMKPKLMKAMIELQQLRLIETTVHSVNTSRLFKAIMEFFAFAQKGCPHKTFIHGTDWASLHQHVSAKCLPPQYGGTAPDYDHGLMASFMRHMQHKTIMRQVRMVVERAPVSESTCDKQCAGGLFINEK</sequence>
<dbReference type="GO" id="GO:1902936">
    <property type="term" value="F:phosphatidylinositol bisphosphate binding"/>
    <property type="evidence" value="ECO:0007669"/>
    <property type="project" value="TreeGrafter"/>
</dbReference>
<dbReference type="InterPro" id="IPR001251">
    <property type="entry name" value="CRAL-TRIO_dom"/>
</dbReference>
<dbReference type="AlphaFoldDB" id="B0W315"/>
<dbReference type="CDD" id="cd00170">
    <property type="entry name" value="SEC14"/>
    <property type="match status" value="1"/>
</dbReference>
<keyword evidence="4" id="KW-1185">Reference proteome</keyword>
<dbReference type="Pfam" id="PF00650">
    <property type="entry name" value="CRAL_TRIO"/>
    <property type="match status" value="1"/>
</dbReference>
<feature type="domain" description="CRAL-TRIO" evidence="1">
    <location>
        <begin position="102"/>
        <end position="265"/>
    </location>
</feature>
<reference evidence="3" key="2">
    <citation type="submission" date="2021-02" db="UniProtKB">
        <authorList>
            <consortium name="EnsemblMetazoa"/>
        </authorList>
    </citation>
    <scope>IDENTIFICATION</scope>
    <source>
        <strain evidence="3">JHB</strain>
    </source>
</reference>
<dbReference type="PANTHER" id="PTHR10174:SF38">
    <property type="entry name" value="HL01515P"/>
    <property type="match status" value="1"/>
</dbReference>
<dbReference type="EMBL" id="DS231830">
    <property type="protein sequence ID" value="EDS30723.1"/>
    <property type="molecule type" value="Genomic_DNA"/>
</dbReference>
<proteinExistence type="predicted"/>
<dbReference type="SUPFAM" id="SSF52087">
    <property type="entry name" value="CRAL/TRIO domain"/>
    <property type="match status" value="1"/>
</dbReference>
<dbReference type="HOGENOM" id="CLU_046597_1_1_1"/>
<organism>
    <name type="scientific">Culex quinquefasciatus</name>
    <name type="common">Southern house mosquito</name>
    <name type="synonym">Culex pungens</name>
    <dbReference type="NCBI Taxonomy" id="7176"/>
    <lineage>
        <taxon>Eukaryota</taxon>
        <taxon>Metazoa</taxon>
        <taxon>Ecdysozoa</taxon>
        <taxon>Arthropoda</taxon>
        <taxon>Hexapoda</taxon>
        <taxon>Insecta</taxon>
        <taxon>Pterygota</taxon>
        <taxon>Neoptera</taxon>
        <taxon>Endopterygota</taxon>
        <taxon>Diptera</taxon>
        <taxon>Nematocera</taxon>
        <taxon>Culicoidea</taxon>
        <taxon>Culicidae</taxon>
        <taxon>Culicinae</taxon>
        <taxon>Culicini</taxon>
        <taxon>Culex</taxon>
        <taxon>Culex</taxon>
    </lineage>
</organism>
<dbReference type="PANTHER" id="PTHR10174">
    <property type="entry name" value="ALPHA-TOCOPHEROL TRANSFER PROTEIN-RELATED"/>
    <property type="match status" value="1"/>
</dbReference>
<evidence type="ECO:0000313" key="3">
    <source>
        <dbReference type="EnsemblMetazoa" id="CPIJ001321-PA"/>
    </source>
</evidence>
<dbReference type="KEGG" id="cqu:CpipJ_CPIJ001321"/>
<dbReference type="eggNOG" id="KOG1471">
    <property type="taxonomic scope" value="Eukaryota"/>
</dbReference>
<dbReference type="InParanoid" id="B0W315"/>
<dbReference type="InterPro" id="IPR036865">
    <property type="entry name" value="CRAL-TRIO_dom_sf"/>
</dbReference>
<evidence type="ECO:0000259" key="1">
    <source>
        <dbReference type="PROSITE" id="PS50191"/>
    </source>
</evidence>
<dbReference type="VEuPathDB" id="VectorBase:CQUJHB006426"/>
<dbReference type="OrthoDB" id="7837562at2759"/>
<dbReference type="GO" id="GO:0016020">
    <property type="term" value="C:membrane"/>
    <property type="evidence" value="ECO:0007669"/>
    <property type="project" value="TreeGrafter"/>
</dbReference>
<evidence type="ECO:0000313" key="4">
    <source>
        <dbReference type="Proteomes" id="UP000002320"/>
    </source>
</evidence>
<dbReference type="PROSITE" id="PS50191">
    <property type="entry name" value="CRAL_TRIO"/>
    <property type="match status" value="1"/>
</dbReference>
<dbReference type="VEuPathDB" id="VectorBase:CPIJ001321"/>
<dbReference type="EnsemblMetazoa" id="CPIJ001321-RA">
    <property type="protein sequence ID" value="CPIJ001321-PA"/>
    <property type="gene ID" value="CPIJ001321"/>
</dbReference>
<accession>B0W315</accession>
<dbReference type="Gene3D" id="3.40.525.10">
    <property type="entry name" value="CRAL-TRIO lipid binding domain"/>
    <property type="match status" value="1"/>
</dbReference>